<dbReference type="AlphaFoldDB" id="A0A6J7PRP7"/>
<dbReference type="EMBL" id="CAFBOZ010000127">
    <property type="protein sequence ID" value="CAB5005853.1"/>
    <property type="molecule type" value="Genomic_DNA"/>
</dbReference>
<gene>
    <name evidence="2" type="ORF">UFOPK3992_00981</name>
</gene>
<evidence type="ECO:0000313" key="2">
    <source>
        <dbReference type="EMBL" id="CAB5005853.1"/>
    </source>
</evidence>
<organism evidence="2">
    <name type="scientific">freshwater metagenome</name>
    <dbReference type="NCBI Taxonomy" id="449393"/>
    <lineage>
        <taxon>unclassified sequences</taxon>
        <taxon>metagenomes</taxon>
        <taxon>ecological metagenomes</taxon>
    </lineage>
</organism>
<evidence type="ECO:0000256" key="1">
    <source>
        <dbReference type="SAM" id="MobiDB-lite"/>
    </source>
</evidence>
<proteinExistence type="predicted"/>
<sequence>MTAIGEYTGPMSPPTAAATMPTSTPPTRVPGMFPTPPMTTTVKPRTSRGSASLGLTDRPVPYTMPASAAIAAAAPKVSACILLMLTPSVLAVAGSMAEARSAVPNRVRVRTS</sequence>
<feature type="region of interest" description="Disordered" evidence="1">
    <location>
        <begin position="1"/>
        <end position="58"/>
    </location>
</feature>
<feature type="compositionally biased region" description="Pro residues" evidence="1">
    <location>
        <begin position="23"/>
        <end position="37"/>
    </location>
</feature>
<name>A0A6J7PRP7_9ZZZZ</name>
<reference evidence="2" key="1">
    <citation type="submission" date="2020-05" db="EMBL/GenBank/DDBJ databases">
        <authorList>
            <person name="Chiriac C."/>
            <person name="Salcher M."/>
            <person name="Ghai R."/>
            <person name="Kavagutti S V."/>
        </authorList>
    </citation>
    <scope>NUCLEOTIDE SEQUENCE</scope>
</reference>
<accession>A0A6J7PRP7</accession>
<protein>
    <submittedName>
        <fullName evidence="2">Unannotated protein</fullName>
    </submittedName>
</protein>